<proteinExistence type="inferred from homology"/>
<evidence type="ECO:0000256" key="13">
    <source>
        <dbReference type="SAM" id="MobiDB-lite"/>
    </source>
</evidence>
<evidence type="ECO:0000256" key="6">
    <source>
        <dbReference type="ARBA" id="ARBA00022438"/>
    </source>
</evidence>
<dbReference type="Pfam" id="PF05195">
    <property type="entry name" value="AMP_N"/>
    <property type="match status" value="1"/>
</dbReference>
<dbReference type="InterPro" id="IPR052433">
    <property type="entry name" value="X-Pro_dipept-like"/>
</dbReference>
<evidence type="ECO:0000256" key="5">
    <source>
        <dbReference type="ARBA" id="ARBA00012574"/>
    </source>
</evidence>
<dbReference type="CDD" id="cd01087">
    <property type="entry name" value="Prolidase"/>
    <property type="match status" value="1"/>
</dbReference>
<evidence type="ECO:0000256" key="12">
    <source>
        <dbReference type="ARBA" id="ARBA00032413"/>
    </source>
</evidence>
<dbReference type="SUPFAM" id="SSF55920">
    <property type="entry name" value="Creatinase/aminopeptidase"/>
    <property type="match status" value="1"/>
</dbReference>
<keyword evidence="10" id="KW-0464">Manganese</keyword>
<evidence type="ECO:0000313" key="15">
    <source>
        <dbReference type="EMBL" id="KAJ8991763.1"/>
    </source>
</evidence>
<keyword evidence="6 15" id="KW-0645">Protease</keyword>
<evidence type="ECO:0000256" key="4">
    <source>
        <dbReference type="ARBA" id="ARBA00008766"/>
    </source>
</evidence>
<comment type="function">
    <text evidence="3">Catalyzes the removal of a penultimate prolyl residue from the N-termini of peptides.</text>
</comment>
<comment type="caution">
    <text evidence="15">The sequence shown here is derived from an EMBL/GenBank/DDBJ whole genome shotgun (WGS) entry which is preliminary data.</text>
</comment>
<feature type="region of interest" description="Disordered" evidence="13">
    <location>
        <begin position="1"/>
        <end position="35"/>
    </location>
</feature>
<keyword evidence="7" id="KW-0479">Metal-binding</keyword>
<dbReference type="EC" id="3.4.11.9" evidence="5"/>
<evidence type="ECO:0000256" key="8">
    <source>
        <dbReference type="ARBA" id="ARBA00022801"/>
    </source>
</evidence>
<dbReference type="GO" id="GO:0006508">
    <property type="term" value="P:proteolysis"/>
    <property type="evidence" value="ECO:0007669"/>
    <property type="project" value="TreeGrafter"/>
</dbReference>
<evidence type="ECO:0000259" key="14">
    <source>
        <dbReference type="SMART" id="SM01011"/>
    </source>
</evidence>
<dbReference type="SMART" id="SM01011">
    <property type="entry name" value="AMP_N"/>
    <property type="match status" value="1"/>
</dbReference>
<keyword evidence="6 15" id="KW-0031">Aminopeptidase</keyword>
<reference evidence="15" key="1">
    <citation type="submission" date="2023-01" db="EMBL/GenBank/DDBJ databases">
        <title>Exophiala dermititidis isolated from Cystic Fibrosis Patient.</title>
        <authorList>
            <person name="Kurbessoian T."/>
            <person name="Crocker A."/>
            <person name="Murante D."/>
            <person name="Hogan D.A."/>
            <person name="Stajich J.E."/>
        </authorList>
    </citation>
    <scope>NUCLEOTIDE SEQUENCE</scope>
    <source>
        <strain evidence="15">Ex8</strain>
    </source>
</reference>
<gene>
    <name evidence="15" type="primary">ICP55</name>
    <name evidence="15" type="ORF">HRR80_004385</name>
</gene>
<dbReference type="InterPro" id="IPR007865">
    <property type="entry name" value="Aminopep_P_N"/>
</dbReference>
<keyword evidence="9" id="KW-0482">Metalloprotease</keyword>
<dbReference type="Gene3D" id="3.90.230.10">
    <property type="entry name" value="Creatinase/methionine aminopeptidase superfamily"/>
    <property type="match status" value="1"/>
</dbReference>
<evidence type="ECO:0000256" key="3">
    <source>
        <dbReference type="ARBA" id="ARBA00002443"/>
    </source>
</evidence>
<dbReference type="GO" id="GO:0030145">
    <property type="term" value="F:manganese ion binding"/>
    <property type="evidence" value="ECO:0007669"/>
    <property type="project" value="InterPro"/>
</dbReference>
<dbReference type="EMBL" id="JAJGCB010000007">
    <property type="protein sequence ID" value="KAJ8991763.1"/>
    <property type="molecule type" value="Genomic_DNA"/>
</dbReference>
<dbReference type="GO" id="GO:0005739">
    <property type="term" value="C:mitochondrion"/>
    <property type="evidence" value="ECO:0007669"/>
    <property type="project" value="TreeGrafter"/>
</dbReference>
<keyword evidence="8 15" id="KW-0378">Hydrolase</keyword>
<dbReference type="PANTHER" id="PTHR43226:SF4">
    <property type="entry name" value="XAA-PRO AMINOPEPTIDASE 3"/>
    <property type="match status" value="1"/>
</dbReference>
<evidence type="ECO:0000256" key="11">
    <source>
        <dbReference type="ARBA" id="ARBA00030849"/>
    </source>
</evidence>
<organism evidence="15 16">
    <name type="scientific">Exophiala dermatitidis</name>
    <name type="common">Black yeast-like fungus</name>
    <name type="synonym">Wangiella dermatitidis</name>
    <dbReference type="NCBI Taxonomy" id="5970"/>
    <lineage>
        <taxon>Eukaryota</taxon>
        <taxon>Fungi</taxon>
        <taxon>Dikarya</taxon>
        <taxon>Ascomycota</taxon>
        <taxon>Pezizomycotina</taxon>
        <taxon>Eurotiomycetes</taxon>
        <taxon>Chaetothyriomycetidae</taxon>
        <taxon>Chaetothyriales</taxon>
        <taxon>Herpotrichiellaceae</taxon>
        <taxon>Exophiala</taxon>
    </lineage>
</organism>
<dbReference type="Gene3D" id="3.40.350.10">
    <property type="entry name" value="Creatinase/prolidase N-terminal domain"/>
    <property type="match status" value="1"/>
</dbReference>
<evidence type="ECO:0000256" key="10">
    <source>
        <dbReference type="ARBA" id="ARBA00023211"/>
    </source>
</evidence>
<protein>
    <recommendedName>
        <fullName evidence="5">Xaa-Pro aminopeptidase</fullName>
        <ecNumber evidence="5">3.4.11.9</ecNumber>
    </recommendedName>
    <alternativeName>
        <fullName evidence="11">Aminoacylproline aminopeptidase</fullName>
    </alternativeName>
    <alternativeName>
        <fullName evidence="12">Prolidase</fullName>
    </alternativeName>
</protein>
<name>A0AAN6EV01_EXODE</name>
<dbReference type="PANTHER" id="PTHR43226">
    <property type="entry name" value="XAA-PRO AMINOPEPTIDASE 3"/>
    <property type="match status" value="1"/>
</dbReference>
<evidence type="ECO:0000256" key="9">
    <source>
        <dbReference type="ARBA" id="ARBA00023049"/>
    </source>
</evidence>
<comment type="cofactor">
    <cofactor evidence="2">
        <name>Mn(2+)</name>
        <dbReference type="ChEBI" id="CHEBI:29035"/>
    </cofactor>
</comment>
<dbReference type="Proteomes" id="UP001161757">
    <property type="component" value="Unassembled WGS sequence"/>
</dbReference>
<dbReference type="AlphaFoldDB" id="A0AAN6EV01"/>
<comment type="similarity">
    <text evidence="4">Belongs to the peptidase M24B family.</text>
</comment>
<dbReference type="InterPro" id="IPR000994">
    <property type="entry name" value="Pept_M24"/>
</dbReference>
<dbReference type="SUPFAM" id="SSF53092">
    <property type="entry name" value="Creatinase/prolidase N-terminal domain"/>
    <property type="match status" value="1"/>
</dbReference>
<dbReference type="InterPro" id="IPR036005">
    <property type="entry name" value="Creatinase/aminopeptidase-like"/>
</dbReference>
<dbReference type="GO" id="GO:0070006">
    <property type="term" value="F:metalloaminopeptidase activity"/>
    <property type="evidence" value="ECO:0007669"/>
    <property type="project" value="InterPro"/>
</dbReference>
<accession>A0AAN6EV01</accession>
<dbReference type="Pfam" id="PF00557">
    <property type="entry name" value="Peptidase_M24"/>
    <property type="match status" value="1"/>
</dbReference>
<sequence>MNPRRRPPTDKSIAGRTASCSESESLGGHCPTSHPHTMSLRRTLWQTLRCADDVLHTHAVQATRRCRSKSTLSPSARRTYNTLTVNAADLSFGQPVHETHPHILQPGELTPGITAQEYADRRTRLAAKLPDRAIAIVAASDIQFRSGSVFYEFHQDPDFLYLTGFNEPEALAVIGKDPTGKDHTFHLFVREKDPKAEIWDGARSGTQAARDIFNADETGDITRLKKILPQLVGEASQVYTDITTPDPNQSALRRFLYGPSRKSTEFSDLIESSKVHRLRPVMNDLRAFKSPAEIEVMRKAGKASGRAHTEAMRKAWTHEKQLDAYIRYRFIANECDSIAFEPVVAGGKNALSIHYVRNDDVLQDDEMVLVDGAGKYGGYISDITRTWPVGGKFTDAQRDLYQAVLTVQRSLISLCRASADVSLDKLHSIAEESLARELRQIGFDVTSKTIEALFPHHLSHYIGMDVHDTVGYTRKAVLQEGHCITIEPGIYVPDDQRWPKHFRNMGVRIEDSISVQEDSPYVLTTEAVKEVVDIEALRD</sequence>
<evidence type="ECO:0000256" key="7">
    <source>
        <dbReference type="ARBA" id="ARBA00022723"/>
    </source>
</evidence>
<evidence type="ECO:0000256" key="1">
    <source>
        <dbReference type="ARBA" id="ARBA00001424"/>
    </source>
</evidence>
<dbReference type="InterPro" id="IPR029149">
    <property type="entry name" value="Creatin/AminoP/Spt16_N"/>
</dbReference>
<comment type="catalytic activity">
    <reaction evidence="1">
        <text>Release of any N-terminal amino acid, including proline, that is linked to proline, even from a dipeptide or tripeptide.</text>
        <dbReference type="EC" id="3.4.11.9"/>
    </reaction>
</comment>
<evidence type="ECO:0000256" key="2">
    <source>
        <dbReference type="ARBA" id="ARBA00001936"/>
    </source>
</evidence>
<evidence type="ECO:0000313" key="16">
    <source>
        <dbReference type="Proteomes" id="UP001161757"/>
    </source>
</evidence>
<feature type="domain" description="Aminopeptidase P N-terminal" evidence="14">
    <location>
        <begin position="113"/>
        <end position="249"/>
    </location>
</feature>